<dbReference type="EnsemblPlants" id="PGSC0003DMT400097226">
    <property type="protein sequence ID" value="PGSC0003DMT400097226"/>
    <property type="gene ID" value="PGSC0003DMG400046797"/>
</dbReference>
<organism evidence="2 3">
    <name type="scientific">Solanum tuberosum</name>
    <name type="common">Potato</name>
    <dbReference type="NCBI Taxonomy" id="4113"/>
    <lineage>
        <taxon>Eukaryota</taxon>
        <taxon>Viridiplantae</taxon>
        <taxon>Streptophyta</taxon>
        <taxon>Embryophyta</taxon>
        <taxon>Tracheophyta</taxon>
        <taxon>Spermatophyta</taxon>
        <taxon>Magnoliopsida</taxon>
        <taxon>eudicotyledons</taxon>
        <taxon>Gunneridae</taxon>
        <taxon>Pentapetalae</taxon>
        <taxon>asterids</taxon>
        <taxon>lamiids</taxon>
        <taxon>Solanales</taxon>
        <taxon>Solanaceae</taxon>
        <taxon>Solanoideae</taxon>
        <taxon>Solaneae</taxon>
        <taxon>Solanum</taxon>
    </lineage>
</organism>
<name>M1E061_SOLTU</name>
<evidence type="ECO:0000313" key="2">
    <source>
        <dbReference type="EnsemblPlants" id="PGSC0003DMT400097226"/>
    </source>
</evidence>
<reference evidence="3" key="1">
    <citation type="journal article" date="2011" name="Nature">
        <title>Genome sequence and analysis of the tuber crop potato.</title>
        <authorList>
            <consortium name="The Potato Genome Sequencing Consortium"/>
        </authorList>
    </citation>
    <scope>NUCLEOTIDE SEQUENCE [LARGE SCALE GENOMIC DNA]</scope>
    <source>
        <strain evidence="3">cv. DM1-3 516 R44</strain>
    </source>
</reference>
<protein>
    <submittedName>
        <fullName evidence="2">Uncharacterized protein</fullName>
    </submittedName>
</protein>
<evidence type="ECO:0000256" key="1">
    <source>
        <dbReference type="SAM" id="MobiDB-lite"/>
    </source>
</evidence>
<keyword evidence="3" id="KW-1185">Reference proteome</keyword>
<proteinExistence type="predicted"/>
<feature type="region of interest" description="Disordered" evidence="1">
    <location>
        <begin position="56"/>
        <end position="93"/>
    </location>
</feature>
<dbReference type="Gramene" id="PGSC0003DMT400097226">
    <property type="protein sequence ID" value="PGSC0003DMT400097226"/>
    <property type="gene ID" value="PGSC0003DMG400046797"/>
</dbReference>
<sequence>MEICESPNPFGESPIDHLFAFCSSVPSLEGKEQIGGERSSRHITEQLHEAVLHRPIIQDTKMMKATDERRRSRPKGGSPNASAIPTKTPILGV</sequence>
<evidence type="ECO:0000313" key="3">
    <source>
        <dbReference type="Proteomes" id="UP000011115"/>
    </source>
</evidence>
<dbReference type="HOGENOM" id="CLU_2403856_0_0_1"/>
<dbReference type="PaxDb" id="4113-PGSC0003DMT400097226"/>
<dbReference type="InParanoid" id="M1E061"/>
<dbReference type="AlphaFoldDB" id="M1E061"/>
<dbReference type="Proteomes" id="UP000011115">
    <property type="component" value="Unassembled WGS sequence"/>
</dbReference>
<accession>M1E061</accession>
<feature type="compositionally biased region" description="Basic and acidic residues" evidence="1">
    <location>
        <begin position="61"/>
        <end position="70"/>
    </location>
</feature>
<reference evidence="2" key="2">
    <citation type="submission" date="2015-06" db="UniProtKB">
        <authorList>
            <consortium name="EnsemblPlants"/>
        </authorList>
    </citation>
    <scope>IDENTIFICATION</scope>
    <source>
        <strain evidence="2">DM1-3 516 R44</strain>
    </source>
</reference>